<dbReference type="PANTHER" id="PTHR46888">
    <property type="entry name" value="ZINC KNUCKLE DOMAINCONTAINING PROTEIN-RELATED"/>
    <property type="match status" value="1"/>
</dbReference>
<dbReference type="Proteomes" id="UP000711488">
    <property type="component" value="Unassembled WGS sequence"/>
</dbReference>
<dbReference type="PANTHER" id="PTHR46888:SF1">
    <property type="entry name" value="RIBONUCLEASE H"/>
    <property type="match status" value="1"/>
</dbReference>
<accession>A0A6A0HBU8</accession>
<reference evidence="2" key="3">
    <citation type="submission" date="2019-06" db="EMBL/GenBank/DDBJ databases">
        <authorList>
            <person name="Poynton C."/>
            <person name="Hasenbein S."/>
            <person name="Benoit J.B."/>
            <person name="Sepulveda M.S."/>
            <person name="Poelchau M.F."/>
            <person name="Murali S.C."/>
            <person name="Chen S."/>
            <person name="Glastad K.M."/>
            <person name="Werren J.H."/>
            <person name="Vineis J.H."/>
            <person name="Bowen J.L."/>
            <person name="Friedrich M."/>
            <person name="Jones J."/>
            <person name="Robertson H.M."/>
            <person name="Feyereisen R."/>
            <person name="Mechler-Hickson A."/>
            <person name="Mathers N."/>
            <person name="Lee C.E."/>
            <person name="Colbourne J.K."/>
            <person name="Biales A."/>
            <person name="Johnston J.S."/>
            <person name="Wellborn G.A."/>
            <person name="Rosendale A.J."/>
            <person name="Cridge A.G."/>
            <person name="Munoz-Torres M.C."/>
            <person name="Bain P.A."/>
            <person name="Manny A.R."/>
            <person name="Major K.M."/>
            <person name="Lambert F.N."/>
            <person name="Vulpe C.D."/>
            <person name="Tuck P."/>
            <person name="Blalock B.J."/>
            <person name="Lin Y.-Y."/>
            <person name="Smith M.E."/>
            <person name="Ochoa-Acuna H."/>
            <person name="Chen M.-J.M."/>
            <person name="Childers C.P."/>
            <person name="Qu J."/>
            <person name="Dugan S."/>
            <person name="Lee S.L."/>
            <person name="Chao H."/>
            <person name="Dinh H."/>
            <person name="Han Y."/>
            <person name="Doddapaneni H."/>
            <person name="Worley K.C."/>
            <person name="Muzny D.M."/>
            <person name="Gibbs R.A."/>
            <person name="Richards S."/>
        </authorList>
    </citation>
    <scope>NUCLEOTIDE SEQUENCE</scope>
    <source>
        <strain evidence="2">HAZT.00-mixed</strain>
        <tissue evidence="2">Whole organism</tissue>
    </source>
</reference>
<dbReference type="GO" id="GO:0008270">
    <property type="term" value="F:zinc ion binding"/>
    <property type="evidence" value="ECO:0007669"/>
    <property type="project" value="InterPro"/>
</dbReference>
<reference evidence="2" key="2">
    <citation type="journal article" date="2018" name="Environ. Sci. Technol.">
        <title>The Toxicogenome of Hyalella azteca: A Model for Sediment Ecotoxicology and Evolutionary Toxicology.</title>
        <authorList>
            <person name="Poynton H.C."/>
            <person name="Hasenbein S."/>
            <person name="Benoit J.B."/>
            <person name="Sepulveda M.S."/>
            <person name="Poelchau M.F."/>
            <person name="Hughes D.S.T."/>
            <person name="Murali S.C."/>
            <person name="Chen S."/>
            <person name="Glastad K.M."/>
            <person name="Goodisman M.A.D."/>
            <person name="Werren J.H."/>
            <person name="Vineis J.H."/>
            <person name="Bowen J.L."/>
            <person name="Friedrich M."/>
            <person name="Jones J."/>
            <person name="Robertson H.M."/>
            <person name="Feyereisen R."/>
            <person name="Mechler-Hickson A."/>
            <person name="Mathers N."/>
            <person name="Lee C.E."/>
            <person name="Colbourne J.K."/>
            <person name="Biales A."/>
            <person name="Johnston J.S."/>
            <person name="Wellborn G.A."/>
            <person name="Rosendale A.J."/>
            <person name="Cridge A.G."/>
            <person name="Munoz-Torres M.C."/>
            <person name="Bain P.A."/>
            <person name="Manny A.R."/>
            <person name="Major K.M."/>
            <person name="Lambert F.N."/>
            <person name="Vulpe C.D."/>
            <person name="Tuck P."/>
            <person name="Blalock B.J."/>
            <person name="Lin Y.Y."/>
            <person name="Smith M.E."/>
            <person name="Ochoa-Acuna H."/>
            <person name="Chen M.M."/>
            <person name="Childers C.P."/>
            <person name="Qu J."/>
            <person name="Dugan S."/>
            <person name="Lee S.L."/>
            <person name="Chao H."/>
            <person name="Dinh H."/>
            <person name="Han Y."/>
            <person name="Doddapaneni H."/>
            <person name="Worley K.C."/>
            <person name="Muzny D.M."/>
            <person name="Gibbs R.A."/>
            <person name="Richards S."/>
        </authorList>
    </citation>
    <scope>NUCLEOTIDE SEQUENCE</scope>
    <source>
        <strain evidence="2">HAZT.00-mixed</strain>
        <tissue evidence="2">Whole organism</tissue>
    </source>
</reference>
<evidence type="ECO:0000256" key="1">
    <source>
        <dbReference type="SAM" id="MobiDB-lite"/>
    </source>
</evidence>
<reference evidence="2" key="1">
    <citation type="submission" date="2014-08" db="EMBL/GenBank/DDBJ databases">
        <authorList>
            <person name="Murali S."/>
            <person name="Richards S."/>
            <person name="Bandaranaike D."/>
            <person name="Bellair M."/>
            <person name="Blankenburg K."/>
            <person name="Chao H."/>
            <person name="Dinh H."/>
            <person name="Doddapaneni H."/>
            <person name="Dugan-Rocha S."/>
            <person name="Elkadiri S."/>
            <person name="Gnanaolivu R."/>
            <person name="Hughes D."/>
            <person name="Lee S."/>
            <person name="Li M."/>
            <person name="Ming W."/>
            <person name="Munidasa M."/>
            <person name="Muniz J."/>
            <person name="Nguyen L."/>
            <person name="Osuji N."/>
            <person name="Pu L.-L."/>
            <person name="Puazo M."/>
            <person name="Skinner E."/>
            <person name="Qu C."/>
            <person name="Quiroz J."/>
            <person name="Raj R."/>
            <person name="Weissenberger G."/>
            <person name="Xin Y."/>
            <person name="Zou X."/>
            <person name="Han Y."/>
            <person name="Worley K."/>
            <person name="Muzny D."/>
            <person name="Gibbs R."/>
        </authorList>
    </citation>
    <scope>NUCLEOTIDE SEQUENCE</scope>
    <source>
        <strain evidence="2">HAZT.00-mixed</strain>
        <tissue evidence="2">Whole organism</tissue>
    </source>
</reference>
<organism evidence="2">
    <name type="scientific">Hyalella azteca</name>
    <name type="common">Amphipod</name>
    <dbReference type="NCBI Taxonomy" id="294128"/>
    <lineage>
        <taxon>Eukaryota</taxon>
        <taxon>Metazoa</taxon>
        <taxon>Ecdysozoa</taxon>
        <taxon>Arthropoda</taxon>
        <taxon>Crustacea</taxon>
        <taxon>Multicrustacea</taxon>
        <taxon>Malacostraca</taxon>
        <taxon>Eumalacostraca</taxon>
        <taxon>Peracarida</taxon>
        <taxon>Amphipoda</taxon>
        <taxon>Senticaudata</taxon>
        <taxon>Talitrida</taxon>
        <taxon>Talitroidea</taxon>
        <taxon>Hyalellidae</taxon>
        <taxon>Hyalella</taxon>
    </lineage>
</organism>
<dbReference type="GO" id="GO:0003676">
    <property type="term" value="F:nucleic acid binding"/>
    <property type="evidence" value="ECO:0007669"/>
    <property type="project" value="InterPro"/>
</dbReference>
<dbReference type="Gene3D" id="4.10.60.10">
    <property type="entry name" value="Zinc finger, CCHC-type"/>
    <property type="match status" value="1"/>
</dbReference>
<dbReference type="SUPFAM" id="SSF57756">
    <property type="entry name" value="Retrovirus zinc finger-like domains"/>
    <property type="match status" value="1"/>
</dbReference>
<name>A0A6A0HBU8_HYAAZ</name>
<gene>
    <name evidence="2" type="ORF">HAZT_HAZT009341</name>
</gene>
<dbReference type="EMBL" id="JQDR03002691">
    <property type="protein sequence ID" value="KAA0202959.1"/>
    <property type="molecule type" value="Genomic_DNA"/>
</dbReference>
<feature type="compositionally biased region" description="Basic and acidic residues" evidence="1">
    <location>
        <begin position="69"/>
        <end position="90"/>
    </location>
</feature>
<comment type="caution">
    <text evidence="2">The sequence shown here is derived from an EMBL/GenBank/DDBJ whole genome shotgun (WGS) entry which is preliminary data.</text>
</comment>
<feature type="region of interest" description="Disordered" evidence="1">
    <location>
        <begin position="1"/>
        <end position="51"/>
    </location>
</feature>
<dbReference type="AlphaFoldDB" id="A0A6A0HBU8"/>
<feature type="region of interest" description="Disordered" evidence="1">
    <location>
        <begin position="68"/>
        <end position="90"/>
    </location>
</feature>
<proteinExistence type="predicted"/>
<evidence type="ECO:0008006" key="3">
    <source>
        <dbReference type="Google" id="ProtNLM"/>
    </source>
</evidence>
<evidence type="ECO:0000313" key="2">
    <source>
        <dbReference type="EMBL" id="KAA0202959.1"/>
    </source>
</evidence>
<protein>
    <recommendedName>
        <fullName evidence="3">CCHC-type domain-containing protein</fullName>
    </recommendedName>
</protein>
<dbReference type="InterPro" id="IPR036875">
    <property type="entry name" value="Znf_CCHC_sf"/>
</dbReference>
<dbReference type="OrthoDB" id="6515636at2759"/>
<sequence>MADRFQAIHRPSNSKGSAIDACDQRASAWHGSKSRQGGVVQDAPCNKGAHPDPRKCYSCGSMGHFNRNYPEKRKSKYDRQLRDKGPRTKDSYLNVNASLSNPEFNNCLPISHGFCNGKSGRVLRDTGATVVVVRRSLVPEGSIAKETARLTFADEHSMNAPKAMIDLKCPHFTGSVE</sequence>